<organism evidence="1">
    <name type="scientific">Culex pipiens</name>
    <name type="common">House mosquito</name>
    <dbReference type="NCBI Taxonomy" id="7175"/>
    <lineage>
        <taxon>Eukaryota</taxon>
        <taxon>Metazoa</taxon>
        <taxon>Ecdysozoa</taxon>
        <taxon>Arthropoda</taxon>
        <taxon>Hexapoda</taxon>
        <taxon>Insecta</taxon>
        <taxon>Pterygota</taxon>
        <taxon>Neoptera</taxon>
        <taxon>Endopterygota</taxon>
        <taxon>Diptera</taxon>
        <taxon>Nematocera</taxon>
        <taxon>Culicoidea</taxon>
        <taxon>Culicidae</taxon>
        <taxon>Culicinae</taxon>
        <taxon>Culicini</taxon>
        <taxon>Culex</taxon>
        <taxon>Culex</taxon>
    </lineage>
</organism>
<accession>A0A8D8CE45</accession>
<sequence length="173" mass="19082">MLSCCVANWNKSLNRCTKCLILCSCLPFPIGKSRFPKEGGNLTFKHSNVDLPTISVAFRIVSCVTIIFLKAASCNASSFTRFLIGVSVFNELSYLSTLPSSLLIFSALGFSNRTFKKFCKSESSNFCFLYSKILSYIISLKITTNFSLDAKKSVLNVICPVSLILNSFCAKTT</sequence>
<reference evidence="1" key="1">
    <citation type="submission" date="2021-05" db="EMBL/GenBank/DDBJ databases">
        <authorList>
            <person name="Alioto T."/>
            <person name="Alioto T."/>
            <person name="Gomez Garrido J."/>
        </authorList>
    </citation>
    <scope>NUCLEOTIDE SEQUENCE</scope>
</reference>
<evidence type="ECO:0000313" key="1">
    <source>
        <dbReference type="EMBL" id="CAG6493104.1"/>
    </source>
</evidence>
<dbReference type="AlphaFoldDB" id="A0A8D8CE45"/>
<proteinExistence type="predicted"/>
<name>A0A8D8CE45_CULPI</name>
<protein>
    <submittedName>
        <fullName evidence="1">(northern house mosquito) hypothetical protein</fullName>
    </submittedName>
</protein>
<dbReference type="EMBL" id="HBUE01122793">
    <property type="protein sequence ID" value="CAG6493104.1"/>
    <property type="molecule type" value="Transcribed_RNA"/>
</dbReference>